<organism evidence="1">
    <name type="scientific">marine metagenome</name>
    <dbReference type="NCBI Taxonomy" id="408172"/>
    <lineage>
        <taxon>unclassified sequences</taxon>
        <taxon>metagenomes</taxon>
        <taxon>ecological metagenomes</taxon>
    </lineage>
</organism>
<dbReference type="EMBL" id="UINC01159514">
    <property type="protein sequence ID" value="SVD57638.1"/>
    <property type="molecule type" value="Genomic_DNA"/>
</dbReference>
<sequence length="31" mass="3330">MQVNLNKNTLMTALLVLALVPSSVFAKVNSL</sequence>
<gene>
    <name evidence="1" type="ORF">METZ01_LOCUS410492</name>
</gene>
<proteinExistence type="predicted"/>
<protein>
    <submittedName>
        <fullName evidence="1">Uncharacterized protein</fullName>
    </submittedName>
</protein>
<feature type="non-terminal residue" evidence="1">
    <location>
        <position position="31"/>
    </location>
</feature>
<name>A0A382WHN9_9ZZZZ</name>
<dbReference type="AlphaFoldDB" id="A0A382WHN9"/>
<accession>A0A382WHN9</accession>
<reference evidence="1" key="1">
    <citation type="submission" date="2018-05" db="EMBL/GenBank/DDBJ databases">
        <authorList>
            <person name="Lanie J.A."/>
            <person name="Ng W.-L."/>
            <person name="Kazmierczak K.M."/>
            <person name="Andrzejewski T.M."/>
            <person name="Davidsen T.M."/>
            <person name="Wayne K.J."/>
            <person name="Tettelin H."/>
            <person name="Glass J.I."/>
            <person name="Rusch D."/>
            <person name="Podicherti R."/>
            <person name="Tsui H.-C.T."/>
            <person name="Winkler M.E."/>
        </authorList>
    </citation>
    <scope>NUCLEOTIDE SEQUENCE</scope>
</reference>
<evidence type="ECO:0000313" key="1">
    <source>
        <dbReference type="EMBL" id="SVD57638.1"/>
    </source>
</evidence>